<dbReference type="Pfam" id="PF09335">
    <property type="entry name" value="VTT_dom"/>
    <property type="match status" value="1"/>
</dbReference>
<evidence type="ECO:0000256" key="3">
    <source>
        <dbReference type="ARBA" id="ARBA00022692"/>
    </source>
</evidence>
<dbReference type="PANTHER" id="PTHR12677:SF59">
    <property type="entry name" value="GOLGI APPARATUS MEMBRANE PROTEIN TVP38-RELATED"/>
    <property type="match status" value="1"/>
</dbReference>
<evidence type="ECO:0000259" key="7">
    <source>
        <dbReference type="Pfam" id="PF09335"/>
    </source>
</evidence>
<organism evidence="8 9">
    <name type="scientific">Desulfovibrio subterraneus</name>
    <dbReference type="NCBI Taxonomy" id="2718620"/>
    <lineage>
        <taxon>Bacteria</taxon>
        <taxon>Pseudomonadati</taxon>
        <taxon>Thermodesulfobacteriota</taxon>
        <taxon>Desulfovibrionia</taxon>
        <taxon>Desulfovibrionales</taxon>
        <taxon>Desulfovibrionaceae</taxon>
        <taxon>Desulfovibrio</taxon>
    </lineage>
</organism>
<dbReference type="GO" id="GO:0005886">
    <property type="term" value="C:plasma membrane"/>
    <property type="evidence" value="ECO:0007669"/>
    <property type="project" value="UniProtKB-SubCell"/>
</dbReference>
<comment type="similarity">
    <text evidence="6">Belongs to the TVP38/TMEM64 family.</text>
</comment>
<evidence type="ECO:0000256" key="5">
    <source>
        <dbReference type="ARBA" id="ARBA00023136"/>
    </source>
</evidence>
<feature type="transmembrane region" description="Helical" evidence="6">
    <location>
        <begin position="137"/>
        <end position="157"/>
    </location>
</feature>
<dbReference type="InterPro" id="IPR032816">
    <property type="entry name" value="VTT_dom"/>
</dbReference>
<accession>A0A7J0BL77</accession>
<proteinExistence type="inferred from homology"/>
<evidence type="ECO:0000256" key="1">
    <source>
        <dbReference type="ARBA" id="ARBA00004651"/>
    </source>
</evidence>
<dbReference type="EMBL" id="BLVO01000013">
    <property type="protein sequence ID" value="GFM33972.1"/>
    <property type="molecule type" value="Genomic_DNA"/>
</dbReference>
<feature type="transmembrane region" description="Helical" evidence="6">
    <location>
        <begin position="49"/>
        <end position="68"/>
    </location>
</feature>
<feature type="transmembrane region" description="Helical" evidence="6">
    <location>
        <begin position="164"/>
        <end position="185"/>
    </location>
</feature>
<feature type="transmembrane region" description="Helical" evidence="6">
    <location>
        <begin position="191"/>
        <end position="212"/>
    </location>
</feature>
<feature type="transmembrane region" description="Helical" evidence="6">
    <location>
        <begin position="80"/>
        <end position="105"/>
    </location>
</feature>
<keyword evidence="3 6" id="KW-0812">Transmembrane</keyword>
<dbReference type="InterPro" id="IPR015414">
    <property type="entry name" value="TMEM64"/>
</dbReference>
<evidence type="ECO:0000256" key="4">
    <source>
        <dbReference type="ARBA" id="ARBA00022989"/>
    </source>
</evidence>
<comment type="caution">
    <text evidence="8">The sequence shown here is derived from an EMBL/GenBank/DDBJ whole genome shotgun (WGS) entry which is preliminary data.</text>
</comment>
<dbReference type="RefSeq" id="WP_243452162.1">
    <property type="nucleotide sequence ID" value="NZ_BLVO01000013.1"/>
</dbReference>
<evidence type="ECO:0000313" key="8">
    <source>
        <dbReference type="EMBL" id="GFM33972.1"/>
    </source>
</evidence>
<dbReference type="AlphaFoldDB" id="A0A7J0BL77"/>
<dbReference type="Proteomes" id="UP000503840">
    <property type="component" value="Unassembled WGS sequence"/>
</dbReference>
<protein>
    <recommendedName>
        <fullName evidence="6">TVP38/TMEM64 family membrane protein</fullName>
    </recommendedName>
</protein>
<feature type="transmembrane region" description="Helical" evidence="6">
    <location>
        <begin position="9"/>
        <end position="29"/>
    </location>
</feature>
<gene>
    <name evidence="8" type="ORF">DSM101010T_23370</name>
</gene>
<keyword evidence="9" id="KW-1185">Reference proteome</keyword>
<evidence type="ECO:0000256" key="2">
    <source>
        <dbReference type="ARBA" id="ARBA00022475"/>
    </source>
</evidence>
<dbReference type="PANTHER" id="PTHR12677">
    <property type="entry name" value="GOLGI APPARATUS MEMBRANE PROTEIN TVP38-RELATED"/>
    <property type="match status" value="1"/>
</dbReference>
<keyword evidence="4 6" id="KW-1133">Transmembrane helix</keyword>
<keyword evidence="2 6" id="KW-1003">Cell membrane</keyword>
<sequence>MINAKTRKAILKAFFIFALLAAAIYLFRVSGLNEVLDKHWMDVHIRDQGISGDLLFLAIAAGFTAVGLPRQIIGFFAGYVFGATMGTVMGTVGTALGCALSFYYARFAGREAIERRLGKKTAKLNAFLQRDPFQMTVVIRLLPVGSNILTNLLAGITSISSLSFLGGSALGYIPQTFIFALLGSGVNVDPVWRTTISAVLMVVSSLLGYRLYRKYRVESELDA</sequence>
<name>A0A7J0BL77_9BACT</name>
<evidence type="ECO:0000313" key="9">
    <source>
        <dbReference type="Proteomes" id="UP000503840"/>
    </source>
</evidence>
<reference evidence="8 9" key="1">
    <citation type="submission" date="2020-05" db="EMBL/GenBank/DDBJ databases">
        <title>Draft genome sequence of Desulfovibrio sp. strain HN2T.</title>
        <authorList>
            <person name="Ueno A."/>
            <person name="Tamazawa S."/>
            <person name="Tamamura S."/>
            <person name="Murakami T."/>
            <person name="Kiyama T."/>
            <person name="Inomata H."/>
            <person name="Amano Y."/>
            <person name="Miyakawa K."/>
            <person name="Tamaki H."/>
            <person name="Naganuma T."/>
            <person name="Kaneko K."/>
        </authorList>
    </citation>
    <scope>NUCLEOTIDE SEQUENCE [LARGE SCALE GENOMIC DNA]</scope>
    <source>
        <strain evidence="8 9">HN2</strain>
    </source>
</reference>
<evidence type="ECO:0000256" key="6">
    <source>
        <dbReference type="RuleBase" id="RU366058"/>
    </source>
</evidence>
<comment type="subcellular location">
    <subcellularLocation>
        <location evidence="1 6">Cell membrane</location>
        <topology evidence="1 6">Multi-pass membrane protein</topology>
    </subcellularLocation>
</comment>
<keyword evidence="5 6" id="KW-0472">Membrane</keyword>
<feature type="domain" description="VTT" evidence="7">
    <location>
        <begin position="68"/>
        <end position="184"/>
    </location>
</feature>